<dbReference type="EMBL" id="ADOT01000014">
    <property type="protein sequence ID" value="EGX53156.1"/>
    <property type="molecule type" value="Genomic_DNA"/>
</dbReference>
<evidence type="ECO:0000313" key="7">
    <source>
        <dbReference type="Proteomes" id="UP000008784"/>
    </source>
</evidence>
<dbReference type="Proteomes" id="UP000008784">
    <property type="component" value="Unassembled WGS sequence"/>
</dbReference>
<organism evidence="6 7">
    <name type="scientific">Arthrobotrys oligospora (strain ATCC 24927 / CBS 115.81 / DSM 1491)</name>
    <name type="common">Nematode-trapping fungus</name>
    <name type="synonym">Didymozoophaga oligospora</name>
    <dbReference type="NCBI Taxonomy" id="756982"/>
    <lineage>
        <taxon>Eukaryota</taxon>
        <taxon>Fungi</taxon>
        <taxon>Dikarya</taxon>
        <taxon>Ascomycota</taxon>
        <taxon>Pezizomycotina</taxon>
        <taxon>Orbiliomycetes</taxon>
        <taxon>Orbiliales</taxon>
        <taxon>Orbiliaceae</taxon>
        <taxon>Orbilia</taxon>
        <taxon>Orbilia oligospora</taxon>
    </lineage>
</organism>
<dbReference type="HOGENOM" id="CLU_000189_0_0_1"/>
<keyword evidence="7" id="KW-1185">Reference proteome</keyword>
<dbReference type="Pfam" id="PF18276">
    <property type="entry name" value="TcA_TcB_BD"/>
    <property type="match status" value="1"/>
</dbReference>
<feature type="compositionally biased region" description="Polar residues" evidence="2">
    <location>
        <begin position="1402"/>
        <end position="1413"/>
    </location>
</feature>
<evidence type="ECO:0000256" key="1">
    <source>
        <dbReference type="ARBA" id="ARBA00023026"/>
    </source>
</evidence>
<dbReference type="STRING" id="756982.G1X0Y3"/>
<feature type="compositionally biased region" description="Basic and acidic residues" evidence="2">
    <location>
        <begin position="1432"/>
        <end position="1443"/>
    </location>
</feature>
<dbReference type="eggNOG" id="ENOG502RX9A">
    <property type="taxonomic scope" value="Eukaryota"/>
</dbReference>
<dbReference type="OrthoDB" id="4940706at2759"/>
<accession>G1X0Y3</accession>
<dbReference type="RefSeq" id="XP_011118145.1">
    <property type="nucleotide sequence ID" value="XM_011119843.1"/>
</dbReference>
<evidence type="ECO:0000256" key="2">
    <source>
        <dbReference type="SAM" id="MobiDB-lite"/>
    </source>
</evidence>
<reference evidence="6 7" key="1">
    <citation type="journal article" date="2011" name="PLoS Pathog.">
        <title>Genomic and proteomic analyses of the fungus Arthrobotrys oligospora provide insights into nematode-trap formation.</title>
        <authorList>
            <person name="Yang J."/>
            <person name="Wang L."/>
            <person name="Ji X."/>
            <person name="Feng Y."/>
            <person name="Li X."/>
            <person name="Zou C."/>
            <person name="Xu J."/>
            <person name="Ren Y."/>
            <person name="Mi Q."/>
            <person name="Wu J."/>
            <person name="Liu S."/>
            <person name="Liu Y."/>
            <person name="Huang X."/>
            <person name="Wang H."/>
            <person name="Niu X."/>
            <person name="Li J."/>
            <person name="Liang L."/>
            <person name="Luo Y."/>
            <person name="Ji K."/>
            <person name="Zhou W."/>
            <person name="Yu Z."/>
            <person name="Li G."/>
            <person name="Liu Y."/>
            <person name="Li L."/>
            <person name="Qiao M."/>
            <person name="Feng L."/>
            <person name="Zhang K.-Q."/>
        </authorList>
    </citation>
    <scope>NUCLEOTIDE SEQUENCE [LARGE SCALE GENOMIC DNA]</scope>
    <source>
        <strain evidence="7">ATCC 24927 / CBS 115.81 / DSM 1491</strain>
    </source>
</reference>
<feature type="region of interest" description="Disordered" evidence="2">
    <location>
        <begin position="1021"/>
        <end position="1053"/>
    </location>
</feature>
<evidence type="ECO:0000259" key="3">
    <source>
        <dbReference type="Pfam" id="PF18276"/>
    </source>
</evidence>
<dbReference type="GeneID" id="22889080"/>
<dbReference type="InterPro" id="IPR018003">
    <property type="entry name" value="Insecticidal_toxin/plasmid_vir"/>
</dbReference>
<dbReference type="InterPro" id="IPR041079">
    <property type="entry name" value="Neuraminidase-like"/>
</dbReference>
<evidence type="ECO:0000259" key="4">
    <source>
        <dbReference type="Pfam" id="PF18413"/>
    </source>
</evidence>
<gene>
    <name evidence="6" type="ORF">AOL_s00006g534</name>
</gene>
<dbReference type="Pfam" id="PF20220">
    <property type="entry name" value="ABC_toxin_N"/>
    <property type="match status" value="1"/>
</dbReference>
<feature type="domain" description="Tc toxin complex TcA C-terminal TcB-binding" evidence="3">
    <location>
        <begin position="2569"/>
        <end position="2855"/>
    </location>
</feature>
<feature type="region of interest" description="Disordered" evidence="2">
    <location>
        <begin position="1402"/>
        <end position="1443"/>
    </location>
</feature>
<dbReference type="InParanoid" id="G1X0Y3"/>
<dbReference type="Pfam" id="PF18413">
    <property type="entry name" value="Neuraminidase"/>
    <property type="match status" value="1"/>
</dbReference>
<protein>
    <submittedName>
        <fullName evidence="6">Uncharacterized protein</fullName>
    </submittedName>
</protein>
<dbReference type="InterPro" id="IPR046839">
    <property type="entry name" value="ABC_toxin_N"/>
</dbReference>
<feature type="domain" description="Neuraminidase-like" evidence="4">
    <location>
        <begin position="1687"/>
        <end position="1854"/>
    </location>
</feature>
<dbReference type="OMA" id="TTYFCVP"/>
<name>G1X0Y3_ARTOA</name>
<dbReference type="Pfam" id="PF03538">
    <property type="entry name" value="VRP1"/>
    <property type="match status" value="1"/>
</dbReference>
<evidence type="ECO:0000313" key="6">
    <source>
        <dbReference type="EMBL" id="EGX53156.1"/>
    </source>
</evidence>
<evidence type="ECO:0000259" key="5">
    <source>
        <dbReference type="Pfam" id="PF20220"/>
    </source>
</evidence>
<dbReference type="InterPro" id="IPR040840">
    <property type="entry name" value="TcA_TcB_BD"/>
</dbReference>
<keyword evidence="1" id="KW-0843">Virulence</keyword>
<comment type="caution">
    <text evidence="6">The sequence shown here is derived from an EMBL/GenBank/DDBJ whole genome shotgun (WGS) entry which is preliminary data.</text>
</comment>
<feature type="domain" description="ABC toxin N-terminal" evidence="5">
    <location>
        <begin position="1521"/>
        <end position="1643"/>
    </location>
</feature>
<sequence length="3025" mass="341122">MPLDLAQYREFAFIAAANQNKSGAEFEEPLARFILSRIAAKEDFSKILTAATSQVWDGDIDIAKNLSQVLTNLEKWFAIGVVDDVSVAAKIPRPTIFAKLACSKYTDIQGAIKVNPPFAPQMKLYRQDAYDPEKEDNFHIWIRFWRNIAPWSTLLRVAFWQCKSFGLPQYVQNDFERALGALLEQRGDKLECMGESVTDMFVEDAGESSIAGVPTIYKQKIKRLLESLAVLHRITELNPYATVSIFSKGYCSAADIVGKPKEAFKDEFKNETSLTSNNRFTAENAAQYWDTAERKANESAFDGFKLIHDERGTGIPILDEKRPKIDLDVMLAVKAQTEKTTSQQIVPPTYENLFGSYAVDLCPHGCNSVLSPLAYFVDLLQFLRQTKTNAEWESDPLVKDEKYSLLTHFAARRPDILNLELSCENNILTIPYIDLVNEVMESWIYYNVAANPNKNGASVSDPSGSGTTVDSTKPKELYSSGVEIRNNSYGAASEQLAAKPTYVSETIYKGSIGSTVFPIDVFPYNYAFDRSRTILKAMGTSRLDIIRLHDAFSADNASDEQKKLVGLWGAIAQAIESLELFPEDLEPLTGQKFDVTKTPSESQSRVHEFWGYTGDTGADDMNDVSETRTGLAFIKEQFLARSGIILRELIELLKSDFINWDPSGIPGEIRVEDSQSKKIIIEIPEEDLKQAKLVQFDKSKFDPKHWDRFQQFIRLYKKVNCSISELDQVLLAAWGRERLEKLERPELTIDTLVEVAAIFDVVKECGLELHQALAFWTDFRPKSGSKLYNALFLDPRIATHYPVFQSLSEGKDASQLNLGAPEAIQDNIEGLLAGLGIKRQDYGFLKATLKNHHGSGNPDVSDIDRYLRDYSQIYRLSLLCKITGIPPADLGTFLESPFMKDFQNPFARPGQTLKFLRAWNTFKAHGFSADELLLLDGNAGDICLADASAYDSMSRKERDSVDRSLVVIDRLSRAARNLAEKYKNPAEVSSEDVERLASALFDRATVIRILAFLNCQPPYANPPAGPDAPEDAGPMSSGNQAPQNSEHKSDPIASGMEEFYDNNIAELLLQNEADDKETIKTTLLKPDSSGKGEKSILAAEKRKVFYKALSYNLQNKEYDLEAIQTLLSCKVSGMNEDVIRGLLLRASMSLPSALDSSVREDLGFLKALSRGPISDSIAGVPLPTSTHAFLKPDTSDVFRFILAKNGDQKFSIKIDGKSYVFSEGYTGSNSLVTPPLALMSNHFYLLEVPNKSFEFGNLRWRGVKSADTEISAACWTEQTLQNSIECNVLLKLDMLGLVMERFSLTLQEILTIEKDQIRFQEINFGNIDLKTLSAIQRYVELRDNVGPGETISGGLLPLFNIVDNNPTIDDKTLPGVLSKATGWPEKHIKGYLELKRAALQQTEGDTKTTSTDVDPTKTAGAQADSPGTTLGESEKDDQKSNDKSFESFVKKVTEINELIKIRDIVRVLDSLKPWDIQVSQLKEWCSPGGDPYEIAGTLEKIYDSKTPKETWLATAGPRVYDGLRERRRRALQSFILQQPEMRKSNILDADALFEYFMIDVQMSSSMKTSRLRQAISAIQLFIQRCLLNLEAPNVPRSCIRQKLWSWMSKYTLWEANRRTFLFPENWLEPTLRDTKSDPFKEFESSLMQKNLTKETIDQSIRNYVYSSYNLRSLAMQAIYNEKFETGNLKGQTAAIHYFGRTLGAPYKYYYRKWTEADGSWTPWSEINVNIVTHETDTQGFTIDGPGAFLVPVVWNQRLFLFLPTFKTAVAKLKVSDADGESVKFEALNKISVDTRFTIPYHQIYLGWTEFRDGKWAPLQTSSDYIVEYNCFKIRDEQFEFSPGNKLDDQDVPTAEILQDLRPPTSAFHFTSNTGPTNLYVNIFRQTRNSESHHSRIGQFEMSSGIVKAKSDKCQLDLQSLHSYSRIKRDSDYLLFSNQMGAETTEMDGTENHPFITPNLKVQTYSDPEAKRHMNEIIAVLGSGTNDKAIISNEMAPSLIEQSLNPVESLFTTFAEKFGTIDTQAFGNLQNTTTWHELRTPAALYNWELAVHVPMLIMDRLASFQQFDLALEVGRYIFNPFVVTQDLSMDLNACWSWPPFSTLSGRQAMNSILGDPQAPESLDTRKTIEEWRKAPFVPYVVARNRPIAYMKWVVMKYLDTLVAYGDYYFRQNSLESIPLATQLYIEAAHIFGNPEVEPARMGTMKTTTYQALIDQNNMDSFSNSSIKMEYMFPFAGKVRANNIPGNTSQSVAAEIAKSILGLRATRYFGLPLNPRIKEIGSLIQDRLGKIRACLDINGVPQHLPLFDAPIDPGMLVQAASSGDGGGLGAALFYVDQPMPNYRFHRVLQKALEICQELKGYESTYLSVREKCDAEALSSLRCKQDLAIGALTQDLKELALGEANKAIESLKESRRGPESRMKYFLRLLGEDAALVPGENTMFTEIEQSIDKPTSDDLRLNISEVRELEFADKSHSKSEEAAQMELAASVLHLIPSIAMNLSPLGCGTAVDYGAQNIAAFLSTVASFKRVDADNLSFESSRHARRGGLLSQVQERRLQANICGYELNSIDSQIRAQEIRIKAAQKDVDTIILQREHMKQYDDFLRSKFTSEELYTWLDNTYRQTYFQTYNLAFDIARSAERAYKFEKGDDSAQFISLNKNWNSTREGLGAAEELYLSLKRLELAYMERKPHDYEIRKNVSLRQIDPIQLHELRETGTAEFEIPEILYDMDFPGHYQRRIKTVSISIPCIAGPYQPISCVLRLLDHRYRSSTSRLDSYQESTTSPDDRFRSIRVPVTSISTSSANNDSGIFELNFQDERYVPFEGAGAISRWRVELPKKYKQFSYDTISDVVLHVRYTSKDGGGIMRQKAEDNLETLFSGTSVFQLHCVIDIPSDYSNEWYRGIRASSATTPSSGKIALENIQQQLPFHSQSAISMTVASVYVYTDVDCDSIVLKYGVDQGETSIAFGPRDPAESKGKKPNTFKYISVDTNTKREAFAFDSSWRLELGQVKNAATAKRFWLVFKYQVTF</sequence>
<proteinExistence type="predicted"/>